<comment type="caution">
    <text evidence="2">The sequence shown here is derived from an EMBL/GenBank/DDBJ whole genome shotgun (WGS) entry which is preliminary data.</text>
</comment>
<dbReference type="AlphaFoldDB" id="A0A4Y2HK16"/>
<feature type="region of interest" description="Disordered" evidence="1">
    <location>
        <begin position="51"/>
        <end position="123"/>
    </location>
</feature>
<name>A0A4Y2HK16_ARAVE</name>
<gene>
    <name evidence="2" type="ORF">AVEN_84643_1</name>
</gene>
<accession>A0A4Y2HK16</accession>
<evidence type="ECO:0000313" key="3">
    <source>
        <dbReference type="Proteomes" id="UP000499080"/>
    </source>
</evidence>
<feature type="region of interest" description="Disordered" evidence="1">
    <location>
        <begin position="1"/>
        <end position="23"/>
    </location>
</feature>
<evidence type="ECO:0000313" key="2">
    <source>
        <dbReference type="EMBL" id="GBM65734.1"/>
    </source>
</evidence>
<evidence type="ECO:0000256" key="1">
    <source>
        <dbReference type="SAM" id="MobiDB-lite"/>
    </source>
</evidence>
<feature type="compositionally biased region" description="Polar residues" evidence="1">
    <location>
        <begin position="113"/>
        <end position="123"/>
    </location>
</feature>
<sequence>MRCSTQVEKEASQHPQHRNFPHSHQPIYLVTGWLREIPARADLAADLPLATGQPTSYDSPCRPPGISHAMQPPPRRTAGTERSTSEYLRSLTGMPGDPPRWAGGNPFVPGWINGSSDKWTSAR</sequence>
<proteinExistence type="predicted"/>
<dbReference type="Proteomes" id="UP000499080">
    <property type="component" value="Unassembled WGS sequence"/>
</dbReference>
<protein>
    <submittedName>
        <fullName evidence="2">Uncharacterized protein</fullName>
    </submittedName>
</protein>
<reference evidence="2 3" key="1">
    <citation type="journal article" date="2019" name="Sci. Rep.">
        <title>Orb-weaving spider Araneus ventricosus genome elucidates the spidroin gene catalogue.</title>
        <authorList>
            <person name="Kono N."/>
            <person name="Nakamura H."/>
            <person name="Ohtoshi R."/>
            <person name="Moran D.A.P."/>
            <person name="Shinohara A."/>
            <person name="Yoshida Y."/>
            <person name="Fujiwara M."/>
            <person name="Mori M."/>
            <person name="Tomita M."/>
            <person name="Arakawa K."/>
        </authorList>
    </citation>
    <scope>NUCLEOTIDE SEQUENCE [LARGE SCALE GENOMIC DNA]</scope>
</reference>
<keyword evidence="3" id="KW-1185">Reference proteome</keyword>
<dbReference type="EMBL" id="BGPR01001992">
    <property type="protein sequence ID" value="GBM65734.1"/>
    <property type="molecule type" value="Genomic_DNA"/>
</dbReference>
<organism evidence="2 3">
    <name type="scientific">Araneus ventricosus</name>
    <name type="common">Orbweaver spider</name>
    <name type="synonym">Epeira ventricosa</name>
    <dbReference type="NCBI Taxonomy" id="182803"/>
    <lineage>
        <taxon>Eukaryota</taxon>
        <taxon>Metazoa</taxon>
        <taxon>Ecdysozoa</taxon>
        <taxon>Arthropoda</taxon>
        <taxon>Chelicerata</taxon>
        <taxon>Arachnida</taxon>
        <taxon>Araneae</taxon>
        <taxon>Araneomorphae</taxon>
        <taxon>Entelegynae</taxon>
        <taxon>Araneoidea</taxon>
        <taxon>Araneidae</taxon>
        <taxon>Araneus</taxon>
    </lineage>
</organism>